<dbReference type="EMBL" id="JAGQHR010000994">
    <property type="protein sequence ID" value="MCA9730107.1"/>
    <property type="molecule type" value="Genomic_DNA"/>
</dbReference>
<dbReference type="Gene3D" id="3.30.1120.10">
    <property type="match status" value="1"/>
</dbReference>
<dbReference type="PANTHER" id="PTHR43751">
    <property type="entry name" value="SULFATASE"/>
    <property type="match status" value="1"/>
</dbReference>
<dbReference type="Pfam" id="PF00884">
    <property type="entry name" value="Sulfatase"/>
    <property type="match status" value="1"/>
</dbReference>
<feature type="non-terminal residue" evidence="2">
    <location>
        <position position="1"/>
    </location>
</feature>
<name>A0A956RS02_UNCEI</name>
<evidence type="ECO:0000313" key="3">
    <source>
        <dbReference type="Proteomes" id="UP000697710"/>
    </source>
</evidence>
<reference evidence="2" key="2">
    <citation type="journal article" date="2021" name="Microbiome">
        <title>Successional dynamics and alternative stable states in a saline activated sludge microbial community over 9 years.</title>
        <authorList>
            <person name="Wang Y."/>
            <person name="Ye J."/>
            <person name="Ju F."/>
            <person name="Liu L."/>
            <person name="Boyd J.A."/>
            <person name="Deng Y."/>
            <person name="Parks D.H."/>
            <person name="Jiang X."/>
            <person name="Yin X."/>
            <person name="Woodcroft B.J."/>
            <person name="Tyson G.W."/>
            <person name="Hugenholtz P."/>
            <person name="Polz M.F."/>
            <person name="Zhang T."/>
        </authorList>
    </citation>
    <scope>NUCLEOTIDE SEQUENCE</scope>
    <source>
        <strain evidence="2">HKST-UBA01</strain>
    </source>
</reference>
<dbReference type="InterPro" id="IPR052701">
    <property type="entry name" value="GAG_Ulvan_Degrading_Sulfatases"/>
</dbReference>
<accession>A0A956RS02</accession>
<evidence type="ECO:0000313" key="2">
    <source>
        <dbReference type="EMBL" id="MCA9730107.1"/>
    </source>
</evidence>
<gene>
    <name evidence="2" type="ORF">KC729_20655</name>
</gene>
<comment type="caution">
    <text evidence="2">The sequence shown here is derived from an EMBL/GenBank/DDBJ whole genome shotgun (WGS) entry which is preliminary data.</text>
</comment>
<dbReference type="Gene3D" id="3.40.720.10">
    <property type="entry name" value="Alkaline Phosphatase, subunit A"/>
    <property type="match status" value="1"/>
</dbReference>
<dbReference type="PANTHER" id="PTHR43751:SF3">
    <property type="entry name" value="SULFATASE N-TERMINAL DOMAIN-CONTAINING PROTEIN"/>
    <property type="match status" value="1"/>
</dbReference>
<evidence type="ECO:0000259" key="1">
    <source>
        <dbReference type="Pfam" id="PF00884"/>
    </source>
</evidence>
<dbReference type="InterPro" id="IPR000917">
    <property type="entry name" value="Sulfatase_N"/>
</dbReference>
<dbReference type="Proteomes" id="UP000697710">
    <property type="component" value="Unassembled WGS sequence"/>
</dbReference>
<feature type="domain" description="Sulfatase N-terminal" evidence="1">
    <location>
        <begin position="58"/>
        <end position="336"/>
    </location>
</feature>
<dbReference type="CDD" id="cd16148">
    <property type="entry name" value="sulfatase_like"/>
    <property type="match status" value="1"/>
</dbReference>
<proteinExistence type="predicted"/>
<dbReference type="AlphaFoldDB" id="A0A956RS02"/>
<protein>
    <submittedName>
        <fullName evidence="2">Sulfatase</fullName>
    </submittedName>
</protein>
<reference evidence="2" key="1">
    <citation type="submission" date="2020-04" db="EMBL/GenBank/DDBJ databases">
        <authorList>
            <person name="Zhang T."/>
        </authorList>
    </citation>
    <scope>NUCLEOTIDE SEQUENCE</scope>
    <source>
        <strain evidence="2">HKST-UBA01</strain>
    </source>
</reference>
<dbReference type="InterPro" id="IPR017850">
    <property type="entry name" value="Alkaline_phosphatase_core_sf"/>
</dbReference>
<dbReference type="SUPFAM" id="SSF53649">
    <property type="entry name" value="Alkaline phosphatase-like"/>
    <property type="match status" value="1"/>
</dbReference>
<organism evidence="2 3">
    <name type="scientific">Eiseniibacteriota bacterium</name>
    <dbReference type="NCBI Taxonomy" id="2212470"/>
    <lineage>
        <taxon>Bacteria</taxon>
        <taxon>Candidatus Eiseniibacteriota</taxon>
    </lineage>
</organism>
<sequence length="465" mass="52500">PEAGTELALDMSRWGGRSVGLELAAEGGDPSATCGDRLAGWAVPRFVARSAADDKRLNVIWISVDTLRADRLGSYGGVRPVSPELDRLAADGVRFAWAISQAPWTKPSHRSMLTGLYPLSRDGLEAPYVGSLFHEAGYRTFALTGAGQVDSSFGFDRGFEIYRLDDWIHDPESMLSWIDERLDAPFFLFLHTYEAHEPYTHDEFARALPSGRLAGEYSKKIHNQLRGHLSDEEKEYVRALYDGDIAYTDRGLGRLFRDLGRRGLLETTMVLVTSDHGEQLWDHGTWGHGQTLHDHQIHVPLILHLPKSLGLRTGRVESDQIELIDLYPTVLDLAGIAAEGQIQGRSLRPLLEEKGPLPPRQAFAESTNIKSFEKRALRTPRYKFVLWESRRSRRGAVERYELYDLRADPGELVDLSERFPEQVARLRDEVKKRVVNADPHRDEEVPAEVDEELRKQLEALGYIGN</sequence>